<dbReference type="Proteomes" id="UP000826234">
    <property type="component" value="Unassembled WGS sequence"/>
</dbReference>
<dbReference type="SMART" id="SM00409">
    <property type="entry name" value="IG"/>
    <property type="match status" value="7"/>
</dbReference>
<evidence type="ECO:0000259" key="5">
    <source>
        <dbReference type="PROSITE" id="PS50835"/>
    </source>
</evidence>
<dbReference type="InterPro" id="IPR013098">
    <property type="entry name" value="Ig_I-set"/>
</dbReference>
<dbReference type="InterPro" id="IPR051170">
    <property type="entry name" value="Neural/epithelial_adhesion"/>
</dbReference>
<comment type="caution">
    <text evidence="6">The sequence shown here is derived from an EMBL/GenBank/DDBJ whole genome shotgun (WGS) entry which is preliminary data.</text>
</comment>
<dbReference type="Pfam" id="PF07679">
    <property type="entry name" value="I-set"/>
    <property type="match status" value="7"/>
</dbReference>
<dbReference type="CDD" id="cd00096">
    <property type="entry name" value="Ig"/>
    <property type="match status" value="4"/>
</dbReference>
<protein>
    <recommendedName>
        <fullName evidence="5">Ig-like domain-containing protein</fullName>
    </recommendedName>
</protein>
<keyword evidence="4" id="KW-0393">Immunoglobulin domain</keyword>
<keyword evidence="2" id="KW-0677">Repeat</keyword>
<evidence type="ECO:0000256" key="1">
    <source>
        <dbReference type="ARBA" id="ARBA00022729"/>
    </source>
</evidence>
<evidence type="ECO:0000256" key="3">
    <source>
        <dbReference type="ARBA" id="ARBA00023157"/>
    </source>
</evidence>
<feature type="domain" description="Ig-like" evidence="5">
    <location>
        <begin position="559"/>
        <end position="647"/>
    </location>
</feature>
<dbReference type="EMBL" id="JAIPUX010003289">
    <property type="protein sequence ID" value="KAH0621545.1"/>
    <property type="molecule type" value="Genomic_DNA"/>
</dbReference>
<keyword evidence="3" id="KW-1015">Disulfide bond</keyword>
<feature type="domain" description="Ig-like" evidence="5">
    <location>
        <begin position="1"/>
        <end position="80"/>
    </location>
</feature>
<gene>
    <name evidence="6" type="ORF">JD844_022940</name>
</gene>
<dbReference type="SUPFAM" id="SSF48726">
    <property type="entry name" value="Immunoglobulin"/>
    <property type="match status" value="7"/>
</dbReference>
<dbReference type="InterPro" id="IPR013783">
    <property type="entry name" value="Ig-like_fold"/>
</dbReference>
<keyword evidence="1" id="KW-0732">Signal</keyword>
<feature type="domain" description="Ig-like" evidence="5">
    <location>
        <begin position="181"/>
        <end position="269"/>
    </location>
</feature>
<dbReference type="PANTHER" id="PTHR12231">
    <property type="entry name" value="CTX-RELATED TYPE I TRANSMEMBRANE PROTEIN"/>
    <property type="match status" value="1"/>
</dbReference>
<dbReference type="PROSITE" id="PS50835">
    <property type="entry name" value="IG_LIKE"/>
    <property type="match status" value="7"/>
</dbReference>
<organism evidence="6 7">
    <name type="scientific">Phrynosoma platyrhinos</name>
    <name type="common">Desert horned lizard</name>
    <dbReference type="NCBI Taxonomy" id="52577"/>
    <lineage>
        <taxon>Eukaryota</taxon>
        <taxon>Metazoa</taxon>
        <taxon>Chordata</taxon>
        <taxon>Craniata</taxon>
        <taxon>Vertebrata</taxon>
        <taxon>Euteleostomi</taxon>
        <taxon>Lepidosauria</taxon>
        <taxon>Squamata</taxon>
        <taxon>Bifurcata</taxon>
        <taxon>Unidentata</taxon>
        <taxon>Episquamata</taxon>
        <taxon>Toxicofera</taxon>
        <taxon>Iguania</taxon>
        <taxon>Phrynosomatidae</taxon>
        <taxon>Phrynosomatinae</taxon>
        <taxon>Phrynosoma</taxon>
    </lineage>
</organism>
<evidence type="ECO:0000313" key="7">
    <source>
        <dbReference type="Proteomes" id="UP000826234"/>
    </source>
</evidence>
<evidence type="ECO:0000256" key="4">
    <source>
        <dbReference type="ARBA" id="ARBA00023319"/>
    </source>
</evidence>
<dbReference type="InterPro" id="IPR036179">
    <property type="entry name" value="Ig-like_dom_sf"/>
</dbReference>
<evidence type="ECO:0000256" key="2">
    <source>
        <dbReference type="ARBA" id="ARBA00022737"/>
    </source>
</evidence>
<feature type="domain" description="Ig-like" evidence="5">
    <location>
        <begin position="463"/>
        <end position="553"/>
    </location>
</feature>
<reference evidence="6 7" key="1">
    <citation type="journal article" date="2022" name="Gigascience">
        <title>A chromosome-level genome assembly and annotation of the desert horned lizard, Phrynosoma platyrhinos, provides insight into chromosomal rearrangements among reptiles.</title>
        <authorList>
            <person name="Koochekian N."/>
            <person name="Ascanio A."/>
            <person name="Farleigh K."/>
            <person name="Card D.C."/>
            <person name="Schield D.R."/>
            <person name="Castoe T.A."/>
            <person name="Jezkova T."/>
        </authorList>
    </citation>
    <scope>NUCLEOTIDE SEQUENCE [LARGE SCALE GENOMIC DNA]</scope>
    <source>
        <strain evidence="6">NK-2021</strain>
    </source>
</reference>
<dbReference type="Gene3D" id="2.60.40.10">
    <property type="entry name" value="Immunoglobulins"/>
    <property type="match status" value="7"/>
</dbReference>
<feature type="domain" description="Ig-like" evidence="5">
    <location>
        <begin position="273"/>
        <end position="362"/>
    </location>
</feature>
<proteinExistence type="predicted"/>
<name>A0ABQ7SWB5_PHRPL</name>
<dbReference type="PANTHER" id="PTHR12231:SF218">
    <property type="entry name" value="MICROFIBRILLAR-ASSOCIATED PROTEIN 3-LIKE"/>
    <property type="match status" value="1"/>
</dbReference>
<keyword evidence="7" id="KW-1185">Reference proteome</keyword>
<feature type="domain" description="Ig-like" evidence="5">
    <location>
        <begin position="366"/>
        <end position="455"/>
    </location>
</feature>
<dbReference type="SMART" id="SM00408">
    <property type="entry name" value="IGc2"/>
    <property type="match status" value="7"/>
</dbReference>
<dbReference type="InterPro" id="IPR003599">
    <property type="entry name" value="Ig_sub"/>
</dbReference>
<sequence length="653" mass="71071">MKVTVGDTCTLECKVGGTPELSIGWFKDGKELTSSQKYKITFYNKVSSLKILDSEREDSGLYTFEVQNNVGKSSCTASVDVLDRIIQPSFTRKLKEMHGILASSVVLECKVAGSPPIAVAWFHNGHKLTSGEKHQITFTDNVCGLQINSLNSSDTGTYMCKAANVAGSDETKAVLTVQEPPSFVKEPESVDILPGRSVTFSATVRGTPPFKVKWFRGVNELISGAKCNISLEDLITKLELFDVEPFQSGEYTCVVTNEAGKVSCTTQLSVKEPAVFVKKLSDHCVEPGKSIILESKYTGSLPISVTWKKNGVPLSPSEKCSITTTEKSCILEILNSTKDDQGEYICVVENEAGEDICEALVTTLEPPSFITPLGPLEVSVGDYTTLQCQVSGTPEITISWYKGDTKLRSTPEYKMYFKDNVATLIFNKVDVSDSGEYICKAENSVGTASSKAILSIQERKRPPSFARKLKDTEQTVGFPVKFVCRLNGSEPISVTWYKDGVPLRDDFNVQASYIDNVATLHLLQTEMSHTGQYSCTATNPVGTATSSAKFTVTEPKQAPLFDITPESKDVPVGESVDFECHVTGAQPIQVTWAKDGREIRTGGNYAITFVANTAHLRILRVGKGDSGQYTCQAVNDVGKDFCSAQLNVKGTGI</sequence>
<dbReference type="InterPro" id="IPR007110">
    <property type="entry name" value="Ig-like_dom"/>
</dbReference>
<dbReference type="InterPro" id="IPR003598">
    <property type="entry name" value="Ig_sub2"/>
</dbReference>
<evidence type="ECO:0000313" key="6">
    <source>
        <dbReference type="EMBL" id="KAH0621545.1"/>
    </source>
</evidence>
<feature type="domain" description="Ig-like" evidence="5">
    <location>
        <begin position="88"/>
        <end position="176"/>
    </location>
</feature>
<accession>A0ABQ7SWB5</accession>